<reference evidence="8" key="1">
    <citation type="journal article" date="2019" name="Int. J. Syst. Evol. Microbiol.">
        <title>The Global Catalogue of Microorganisms (GCM) 10K type strain sequencing project: providing services to taxonomists for standard genome sequencing and annotation.</title>
        <authorList>
            <consortium name="The Broad Institute Genomics Platform"/>
            <consortium name="The Broad Institute Genome Sequencing Center for Infectious Disease"/>
            <person name="Wu L."/>
            <person name="Ma J."/>
        </authorList>
    </citation>
    <scope>NUCLEOTIDE SEQUENCE [LARGE SCALE GENOMIC DNA]</scope>
    <source>
        <strain evidence="8">JCM 17024</strain>
    </source>
</reference>
<protein>
    <recommendedName>
        <fullName evidence="9">Polysaccharide biosynthesis protein C-terminal domain-containing protein</fullName>
    </recommendedName>
</protein>
<evidence type="ECO:0000313" key="8">
    <source>
        <dbReference type="Proteomes" id="UP001501591"/>
    </source>
</evidence>
<sequence>MFPPSVSVLTAPILAHALGVDGRGAVAAATAPLLLMLAAATFGIPEAATYSIARTSQVARWVILRGSLLMLISGVAVTAVVLLLSPLLSAGSDDIHHNLIIASLAITPSLIVALLRGIAMGLHQWRFVAASRGGDALFRLILIAGLALAGHLTIFSATLVIAISPLFGGLLLIPALRRVKGQLHRRDPAASFSSLTSYGVRVWFGAISGVLLLRLDQVLMNPLGGAYELGLYVVAVAISEVPLIVNSAVRDVTFASDAARADTERLTMASRLSTTATFAIAAVLAATIAWWLPVVFGRDFVGAVPIALVLLAAVTVGNPGSVAGAGLSARGRPGLRSTSLLIAAVLNTALLVSLVPLWGAMGAAIATFVGNVTASNLNIYFLNRNFNVPWKQFYAFRIGDLRVLIHATRQLLRR</sequence>
<feature type="transmembrane region" description="Helical" evidence="6">
    <location>
        <begin position="95"/>
        <end position="115"/>
    </location>
</feature>
<keyword evidence="4 6" id="KW-1133">Transmembrane helix</keyword>
<feature type="transmembrane region" description="Helical" evidence="6">
    <location>
        <begin position="364"/>
        <end position="382"/>
    </location>
</feature>
<feature type="transmembrane region" description="Helical" evidence="6">
    <location>
        <begin position="29"/>
        <end position="50"/>
    </location>
</feature>
<dbReference type="InterPro" id="IPR050833">
    <property type="entry name" value="Poly_Biosynth_Transport"/>
</dbReference>
<comment type="subcellular location">
    <subcellularLocation>
        <location evidence="1">Cell membrane</location>
        <topology evidence="1">Multi-pass membrane protein</topology>
    </subcellularLocation>
</comment>
<evidence type="ECO:0000256" key="4">
    <source>
        <dbReference type="ARBA" id="ARBA00022989"/>
    </source>
</evidence>
<comment type="caution">
    <text evidence="7">The sequence shown here is derived from an EMBL/GenBank/DDBJ whole genome shotgun (WGS) entry which is preliminary data.</text>
</comment>
<dbReference type="EMBL" id="BAABCP010000001">
    <property type="protein sequence ID" value="GAA3930691.1"/>
    <property type="molecule type" value="Genomic_DNA"/>
</dbReference>
<dbReference type="PANTHER" id="PTHR30250:SF11">
    <property type="entry name" value="O-ANTIGEN TRANSPORTER-RELATED"/>
    <property type="match status" value="1"/>
</dbReference>
<dbReference type="Proteomes" id="UP001501591">
    <property type="component" value="Unassembled WGS sequence"/>
</dbReference>
<evidence type="ECO:0000256" key="6">
    <source>
        <dbReference type="SAM" id="Phobius"/>
    </source>
</evidence>
<dbReference type="Pfam" id="PF01943">
    <property type="entry name" value="Polysacc_synt"/>
    <property type="match status" value="1"/>
</dbReference>
<accession>A0ABP7MYA3</accession>
<evidence type="ECO:0000313" key="7">
    <source>
        <dbReference type="EMBL" id="GAA3930691.1"/>
    </source>
</evidence>
<evidence type="ECO:0000256" key="2">
    <source>
        <dbReference type="ARBA" id="ARBA00022475"/>
    </source>
</evidence>
<evidence type="ECO:0000256" key="5">
    <source>
        <dbReference type="ARBA" id="ARBA00023136"/>
    </source>
</evidence>
<evidence type="ECO:0000256" key="3">
    <source>
        <dbReference type="ARBA" id="ARBA00022692"/>
    </source>
</evidence>
<keyword evidence="3 6" id="KW-0812">Transmembrane</keyword>
<feature type="transmembrane region" description="Helical" evidence="6">
    <location>
        <begin position="136"/>
        <end position="154"/>
    </location>
</feature>
<feature type="transmembrane region" description="Helical" evidence="6">
    <location>
        <begin position="62"/>
        <end position="83"/>
    </location>
</feature>
<name>A0ABP7MYA3_9MICO</name>
<organism evidence="7 8">
    <name type="scientific">Microbacterium soli</name>
    <dbReference type="NCBI Taxonomy" id="446075"/>
    <lineage>
        <taxon>Bacteria</taxon>
        <taxon>Bacillati</taxon>
        <taxon>Actinomycetota</taxon>
        <taxon>Actinomycetes</taxon>
        <taxon>Micrococcales</taxon>
        <taxon>Microbacteriaceae</taxon>
        <taxon>Microbacterium</taxon>
    </lineage>
</organism>
<feature type="transmembrane region" description="Helical" evidence="6">
    <location>
        <begin position="270"/>
        <end position="292"/>
    </location>
</feature>
<evidence type="ECO:0008006" key="9">
    <source>
        <dbReference type="Google" id="ProtNLM"/>
    </source>
</evidence>
<keyword evidence="2" id="KW-1003">Cell membrane</keyword>
<evidence type="ECO:0000256" key="1">
    <source>
        <dbReference type="ARBA" id="ARBA00004651"/>
    </source>
</evidence>
<feature type="transmembrane region" description="Helical" evidence="6">
    <location>
        <begin position="229"/>
        <end position="249"/>
    </location>
</feature>
<dbReference type="InterPro" id="IPR002797">
    <property type="entry name" value="Polysacc_synth"/>
</dbReference>
<proteinExistence type="predicted"/>
<feature type="transmembrane region" description="Helical" evidence="6">
    <location>
        <begin position="160"/>
        <end position="177"/>
    </location>
</feature>
<feature type="transmembrane region" description="Helical" evidence="6">
    <location>
        <begin position="304"/>
        <end position="327"/>
    </location>
</feature>
<feature type="transmembrane region" description="Helical" evidence="6">
    <location>
        <begin position="339"/>
        <end position="358"/>
    </location>
</feature>
<keyword evidence="8" id="KW-1185">Reference proteome</keyword>
<dbReference type="PANTHER" id="PTHR30250">
    <property type="entry name" value="PST FAMILY PREDICTED COLANIC ACID TRANSPORTER"/>
    <property type="match status" value="1"/>
</dbReference>
<feature type="transmembrane region" description="Helical" evidence="6">
    <location>
        <begin position="198"/>
        <end position="217"/>
    </location>
</feature>
<keyword evidence="5 6" id="KW-0472">Membrane</keyword>
<gene>
    <name evidence="7" type="ORF">GCM10022383_06640</name>
</gene>